<name>A0A7J3MZC9_9CREN</name>
<dbReference type="AlphaFoldDB" id="A0A7J3MZC9"/>
<proteinExistence type="predicted"/>
<dbReference type="SUPFAM" id="SSF52980">
    <property type="entry name" value="Restriction endonuclease-like"/>
    <property type="match status" value="1"/>
</dbReference>
<comment type="caution">
    <text evidence="2">The sequence shown here is derived from an EMBL/GenBank/DDBJ whole genome shotgun (WGS) entry which is preliminary data.</text>
</comment>
<dbReference type="EMBL" id="DTDH01000159">
    <property type="protein sequence ID" value="HGT98884.1"/>
    <property type="molecule type" value="Genomic_DNA"/>
</dbReference>
<gene>
    <name evidence="1" type="ORF">ENT99_02145</name>
    <name evidence="2" type="ORF">ENU64_05595</name>
</gene>
<evidence type="ECO:0000313" key="2">
    <source>
        <dbReference type="EMBL" id="HGT98884.1"/>
    </source>
</evidence>
<accession>A0A7J3MZC9</accession>
<dbReference type="EMBL" id="DTAU01000044">
    <property type="protein sequence ID" value="HFQ78489.1"/>
    <property type="molecule type" value="Genomic_DNA"/>
</dbReference>
<dbReference type="InterPro" id="IPR011335">
    <property type="entry name" value="Restrct_endonuc-II-like"/>
</dbReference>
<protein>
    <recommendedName>
        <fullName evidence="3">Restriction endonuclease type IV Mrr domain-containing protein</fullName>
    </recommendedName>
</protein>
<reference evidence="2" key="1">
    <citation type="journal article" date="2020" name="mSystems">
        <title>Genome- and Community-Level Interaction Insights into Carbon Utilization and Element Cycling Functions of Hydrothermarchaeota in Hydrothermal Sediment.</title>
        <authorList>
            <person name="Zhou Z."/>
            <person name="Liu Y."/>
            <person name="Xu W."/>
            <person name="Pan J."/>
            <person name="Luo Z.H."/>
            <person name="Li M."/>
        </authorList>
    </citation>
    <scope>NUCLEOTIDE SEQUENCE [LARGE SCALE GENOMIC DNA]</scope>
    <source>
        <strain evidence="1">SpSt-629</strain>
        <strain evidence="2">SpSt-688</strain>
    </source>
</reference>
<sequence>MGRTSLYEFLERLTRDRNIEIEFINLVEYKERDKVNSLIESCIERGIMEKIGNNIKLVDAVEFLTYLPLYGIDPSRLSMYIEWHEFEEFITRLLIEFGWDTYLNYRHDRVERFQIDIIALNHSINLSLFIECKHWKRMSSFYTNLEDIIDNHIKRIEKYLRNCEWVCLKLSKLRHVMNILPVIVTLHDLQIKVFKGVPIVSLYKFRDFILDIDRYIDFLNLKIYTNRCYSGR</sequence>
<evidence type="ECO:0000313" key="1">
    <source>
        <dbReference type="EMBL" id="HFQ78489.1"/>
    </source>
</evidence>
<evidence type="ECO:0008006" key="3">
    <source>
        <dbReference type="Google" id="ProtNLM"/>
    </source>
</evidence>
<organism evidence="2">
    <name type="scientific">Ignisphaera aggregans</name>
    <dbReference type="NCBI Taxonomy" id="334771"/>
    <lineage>
        <taxon>Archaea</taxon>
        <taxon>Thermoproteota</taxon>
        <taxon>Thermoprotei</taxon>
        <taxon>Desulfurococcales</taxon>
        <taxon>Desulfurococcaceae</taxon>
        <taxon>Ignisphaera</taxon>
    </lineage>
</organism>